<dbReference type="OrthoDB" id="2340858at2759"/>
<protein>
    <submittedName>
        <fullName evidence="1">Uncharacterized protein</fullName>
    </submittedName>
</protein>
<comment type="caution">
    <text evidence="1">The sequence shown here is derived from an EMBL/GenBank/DDBJ whole genome shotgun (WGS) entry which is preliminary data.</text>
</comment>
<organism evidence="1 2">
    <name type="scientific">Hydnum rufescens UP504</name>
    <dbReference type="NCBI Taxonomy" id="1448309"/>
    <lineage>
        <taxon>Eukaryota</taxon>
        <taxon>Fungi</taxon>
        <taxon>Dikarya</taxon>
        <taxon>Basidiomycota</taxon>
        <taxon>Agaricomycotina</taxon>
        <taxon>Agaricomycetes</taxon>
        <taxon>Cantharellales</taxon>
        <taxon>Hydnaceae</taxon>
        <taxon>Hydnum</taxon>
    </lineage>
</organism>
<dbReference type="AlphaFoldDB" id="A0A9P6B5H7"/>
<reference evidence="1" key="1">
    <citation type="journal article" date="2020" name="Nat. Commun.">
        <title>Large-scale genome sequencing of mycorrhizal fungi provides insights into the early evolution of symbiotic traits.</title>
        <authorList>
            <person name="Miyauchi S."/>
            <person name="Kiss E."/>
            <person name="Kuo A."/>
            <person name="Drula E."/>
            <person name="Kohler A."/>
            <person name="Sanchez-Garcia M."/>
            <person name="Morin E."/>
            <person name="Andreopoulos B."/>
            <person name="Barry K.W."/>
            <person name="Bonito G."/>
            <person name="Buee M."/>
            <person name="Carver A."/>
            <person name="Chen C."/>
            <person name="Cichocki N."/>
            <person name="Clum A."/>
            <person name="Culley D."/>
            <person name="Crous P.W."/>
            <person name="Fauchery L."/>
            <person name="Girlanda M."/>
            <person name="Hayes R.D."/>
            <person name="Keri Z."/>
            <person name="LaButti K."/>
            <person name="Lipzen A."/>
            <person name="Lombard V."/>
            <person name="Magnuson J."/>
            <person name="Maillard F."/>
            <person name="Murat C."/>
            <person name="Nolan M."/>
            <person name="Ohm R.A."/>
            <person name="Pangilinan J."/>
            <person name="Pereira M.F."/>
            <person name="Perotto S."/>
            <person name="Peter M."/>
            <person name="Pfister S."/>
            <person name="Riley R."/>
            <person name="Sitrit Y."/>
            <person name="Stielow J.B."/>
            <person name="Szollosi G."/>
            <person name="Zifcakova L."/>
            <person name="Stursova M."/>
            <person name="Spatafora J.W."/>
            <person name="Tedersoo L."/>
            <person name="Vaario L.M."/>
            <person name="Yamada A."/>
            <person name="Yan M."/>
            <person name="Wang P."/>
            <person name="Xu J."/>
            <person name="Bruns T."/>
            <person name="Baldrian P."/>
            <person name="Vilgalys R."/>
            <person name="Dunand C."/>
            <person name="Henrissat B."/>
            <person name="Grigoriev I.V."/>
            <person name="Hibbett D."/>
            <person name="Nagy L.G."/>
            <person name="Martin F.M."/>
        </authorList>
    </citation>
    <scope>NUCLEOTIDE SEQUENCE</scope>
    <source>
        <strain evidence="1">UP504</strain>
    </source>
</reference>
<gene>
    <name evidence="1" type="ORF">BS47DRAFT_426737</name>
</gene>
<proteinExistence type="predicted"/>
<evidence type="ECO:0000313" key="1">
    <source>
        <dbReference type="EMBL" id="KAF9518021.1"/>
    </source>
</evidence>
<sequence>MSANLSSLASVLDRPRKTWDKVPDHEPLALFHHKFWAKSMEPEREWHNVRSKTGEVEDEDEDVLPGCYYLNIDIKGLWPKGLCIRPDYVRIYDALHRDYPLPMDMDLIGQTPCAVITGQPGIGKSIWIWYATRRRMATREPFLLYYGSKLFLFVQEGVYDVSDGWQKSDFRYFIWTFVDSDETRGGIPPHFV</sequence>
<name>A0A9P6B5H7_9AGAM</name>
<dbReference type="EMBL" id="MU128928">
    <property type="protein sequence ID" value="KAF9518021.1"/>
    <property type="molecule type" value="Genomic_DNA"/>
</dbReference>
<dbReference type="Proteomes" id="UP000886523">
    <property type="component" value="Unassembled WGS sequence"/>
</dbReference>
<evidence type="ECO:0000313" key="2">
    <source>
        <dbReference type="Proteomes" id="UP000886523"/>
    </source>
</evidence>
<keyword evidence="2" id="KW-1185">Reference proteome</keyword>
<accession>A0A9P6B5H7</accession>